<gene>
    <name evidence="4" type="ORF">UO65_0759</name>
</gene>
<dbReference type="GO" id="GO:0006635">
    <property type="term" value="P:fatty acid beta-oxidation"/>
    <property type="evidence" value="ECO:0007669"/>
    <property type="project" value="TreeGrafter"/>
</dbReference>
<evidence type="ECO:0000259" key="2">
    <source>
        <dbReference type="Pfam" id="PF01575"/>
    </source>
</evidence>
<feature type="domain" description="FAS1-like dehydratase" evidence="3">
    <location>
        <begin position="8"/>
        <end position="127"/>
    </location>
</feature>
<name>W7JD49_9PSEU</name>
<dbReference type="PATRIC" id="fig|909613.9.peg.777"/>
<dbReference type="InterPro" id="IPR029069">
    <property type="entry name" value="HotDog_dom_sf"/>
</dbReference>
<evidence type="ECO:0000259" key="3">
    <source>
        <dbReference type="Pfam" id="PF13452"/>
    </source>
</evidence>
<dbReference type="InterPro" id="IPR039569">
    <property type="entry name" value="FAS1-like_DH_region"/>
</dbReference>
<dbReference type="OrthoDB" id="5415111at2"/>
<dbReference type="RefSeq" id="WP_035278720.1">
    <property type="nucleotide sequence ID" value="NZ_AYXG01000028.1"/>
</dbReference>
<evidence type="ECO:0000313" key="4">
    <source>
        <dbReference type="EMBL" id="EWC63929.1"/>
    </source>
</evidence>
<protein>
    <submittedName>
        <fullName evidence="4">MaoC domain protein dehydratase</fullName>
    </submittedName>
</protein>
<dbReference type="Gene3D" id="3.10.129.10">
    <property type="entry name" value="Hotdog Thioesterase"/>
    <property type="match status" value="2"/>
</dbReference>
<dbReference type="Pfam" id="PF13452">
    <property type="entry name" value="FAS1_DH_region"/>
    <property type="match status" value="1"/>
</dbReference>
<organism evidence="4 5">
    <name type="scientific">Actinokineospora spheciospongiae</name>
    <dbReference type="NCBI Taxonomy" id="909613"/>
    <lineage>
        <taxon>Bacteria</taxon>
        <taxon>Bacillati</taxon>
        <taxon>Actinomycetota</taxon>
        <taxon>Actinomycetes</taxon>
        <taxon>Pseudonocardiales</taxon>
        <taxon>Pseudonocardiaceae</taxon>
        <taxon>Actinokineospora</taxon>
    </lineage>
</organism>
<dbReference type="Proteomes" id="UP000019277">
    <property type="component" value="Unassembled WGS sequence"/>
</dbReference>
<sequence>MPDFTTAALGEWTEPETFEVTAERIAAYAEATNDPIPAHRAGEVAPPVFGIVPVFRALGPAAFAVAPLELVPFLVHGEHDFTFHRPIRPGDVLTSRARPIGVVSRERGTAVVVHTETRAADGEPVNEQWMTSYFRGVDGGVTEGERAPGHAFDESLRAAEPTATVAAHLDDDQTHRYSPAAGDPMPIHLDPEMARSVGLPGIIVHGMCTMAMTSWAALTAFADGDTARLRRLAVRFAKPVLPGQDISTAFHATGTGHIFETTVGDTVVIKDGLAVLG</sequence>
<dbReference type="AlphaFoldDB" id="W7JD49"/>
<evidence type="ECO:0000256" key="1">
    <source>
        <dbReference type="ARBA" id="ARBA00005254"/>
    </source>
</evidence>
<dbReference type="STRING" id="909613.UO65_0759"/>
<dbReference type="eggNOG" id="COG2030">
    <property type="taxonomic scope" value="Bacteria"/>
</dbReference>
<dbReference type="EMBL" id="AYXG01000028">
    <property type="protein sequence ID" value="EWC63929.1"/>
    <property type="molecule type" value="Genomic_DNA"/>
</dbReference>
<comment type="similarity">
    <text evidence="1">Belongs to the enoyl-CoA hydratase/isomerase family.</text>
</comment>
<dbReference type="GO" id="GO:0044594">
    <property type="term" value="F:17-beta-hydroxysteroid dehydrogenase (NAD+) activity"/>
    <property type="evidence" value="ECO:0007669"/>
    <property type="project" value="TreeGrafter"/>
</dbReference>
<feature type="domain" description="MaoC-like" evidence="2">
    <location>
        <begin position="161"/>
        <end position="267"/>
    </location>
</feature>
<dbReference type="GO" id="GO:0003857">
    <property type="term" value="F:(3S)-3-hydroxyacyl-CoA dehydrogenase (NAD+) activity"/>
    <property type="evidence" value="ECO:0007669"/>
    <property type="project" value="TreeGrafter"/>
</dbReference>
<dbReference type="SUPFAM" id="SSF54637">
    <property type="entry name" value="Thioesterase/thiol ester dehydrase-isomerase"/>
    <property type="match status" value="2"/>
</dbReference>
<dbReference type="CDD" id="cd03441">
    <property type="entry name" value="R_hydratase_like"/>
    <property type="match status" value="1"/>
</dbReference>
<dbReference type="InterPro" id="IPR002539">
    <property type="entry name" value="MaoC-like_dom"/>
</dbReference>
<keyword evidence="5" id="KW-1185">Reference proteome</keyword>
<dbReference type="PANTHER" id="PTHR13078:SF56">
    <property type="entry name" value="PEROXISOMAL MULTIFUNCTIONAL ENZYME TYPE 2"/>
    <property type="match status" value="1"/>
</dbReference>
<dbReference type="PANTHER" id="PTHR13078">
    <property type="entry name" value="PEROXISOMAL MULTIFUNCTIONAL ENZYME TYPE 2-RELATED"/>
    <property type="match status" value="1"/>
</dbReference>
<evidence type="ECO:0000313" key="5">
    <source>
        <dbReference type="Proteomes" id="UP000019277"/>
    </source>
</evidence>
<accession>W7JD49</accession>
<dbReference type="GO" id="GO:0004300">
    <property type="term" value="F:enoyl-CoA hydratase activity"/>
    <property type="evidence" value="ECO:0007669"/>
    <property type="project" value="TreeGrafter"/>
</dbReference>
<reference evidence="4 5" key="1">
    <citation type="journal article" date="2014" name="Genome Announc.">
        <title>Draft Genome Sequence of the Antitrypanosomally Active Sponge-Associated Bacterium Actinokineospora sp. Strain EG49.</title>
        <authorList>
            <person name="Harjes J."/>
            <person name="Ryu T."/>
            <person name="Abdelmohsen U.R."/>
            <person name="Moitinho-Silva L."/>
            <person name="Horn H."/>
            <person name="Ravasi T."/>
            <person name="Hentschel U."/>
        </authorList>
    </citation>
    <scope>NUCLEOTIDE SEQUENCE [LARGE SCALE GENOMIC DNA]</scope>
    <source>
        <strain evidence="4 5">EG49</strain>
    </source>
</reference>
<dbReference type="Pfam" id="PF01575">
    <property type="entry name" value="MaoC_dehydratas"/>
    <property type="match status" value="1"/>
</dbReference>
<proteinExistence type="inferred from homology"/>
<comment type="caution">
    <text evidence="4">The sequence shown here is derived from an EMBL/GenBank/DDBJ whole genome shotgun (WGS) entry which is preliminary data.</text>
</comment>